<dbReference type="InterPro" id="IPR026325">
    <property type="entry name" value="DUF932"/>
</dbReference>
<gene>
    <name evidence="1" type="ORF">I0C86_40480</name>
</gene>
<dbReference type="Pfam" id="PF06067">
    <property type="entry name" value="DUF932"/>
    <property type="match status" value="1"/>
</dbReference>
<dbReference type="InterPro" id="IPR017686">
    <property type="entry name" value="Phg/plasmid-like_prot"/>
</dbReference>
<keyword evidence="2" id="KW-1185">Reference proteome</keyword>
<sequence>MDLSGTAWLVLQRPATFQIDADGPLIEVPGQFVNYRSDTGAPLGIVGRRYEIFQNRVCFEFLQDLVDNYDVTWETAGALRGGAKVFCCIRLPIDVRIDAEGVNDEIRPYVVSINSHDGSGKMDNVATPWRPRCANTERLAVAGAHTRWGMRHVGDPLERIAEARRTMRLSIAYYEQFKIEEEALARTQLEIDKFHEVMGELWTAPDEDSPARTHTRWNNRKETLTELFDENAKQLGRTAYAAERTFTEFLDWKAEVRPGGNLRGATSGVVRATAALEGTRDDAKSKVHRQLLLRTNS</sequence>
<protein>
    <submittedName>
        <fullName evidence="1">DUF932 domain-containing protein</fullName>
    </submittedName>
</protein>
<evidence type="ECO:0000313" key="1">
    <source>
        <dbReference type="EMBL" id="MBF9135158.1"/>
    </source>
</evidence>
<accession>A0ABS0HAE8</accession>
<proteinExistence type="predicted"/>
<organism evidence="1 2">
    <name type="scientific">Plantactinospora alkalitolerans</name>
    <dbReference type="NCBI Taxonomy" id="2789879"/>
    <lineage>
        <taxon>Bacteria</taxon>
        <taxon>Bacillati</taxon>
        <taxon>Actinomycetota</taxon>
        <taxon>Actinomycetes</taxon>
        <taxon>Micromonosporales</taxon>
        <taxon>Micromonosporaceae</taxon>
        <taxon>Plantactinospora</taxon>
    </lineage>
</organism>
<comment type="caution">
    <text evidence="1">The sequence shown here is derived from an EMBL/GenBank/DDBJ whole genome shotgun (WGS) entry which is preliminary data.</text>
</comment>
<dbReference type="NCBIfam" id="TIGR03299">
    <property type="entry name" value="LGT_TIGR03299"/>
    <property type="match status" value="1"/>
</dbReference>
<dbReference type="Proteomes" id="UP000638560">
    <property type="component" value="Unassembled WGS sequence"/>
</dbReference>
<reference evidence="1 2" key="1">
    <citation type="submission" date="2020-11" db="EMBL/GenBank/DDBJ databases">
        <title>A novel isolate from a Black sea contaminated sediment with potential to produce alkanes: Plantactinospora alkalitolerans sp. nov.</title>
        <authorList>
            <person name="Carro L."/>
            <person name="Veyisoglu A."/>
            <person name="Guven K."/>
            <person name="Schumann P."/>
            <person name="Klenk H.-P."/>
            <person name="Sahin N."/>
        </authorList>
    </citation>
    <scope>NUCLEOTIDE SEQUENCE [LARGE SCALE GENOMIC DNA]</scope>
    <source>
        <strain evidence="1 2">S1510</strain>
    </source>
</reference>
<name>A0ABS0HAE8_9ACTN</name>
<evidence type="ECO:0000313" key="2">
    <source>
        <dbReference type="Proteomes" id="UP000638560"/>
    </source>
</evidence>
<dbReference type="EMBL" id="JADPUN010000422">
    <property type="protein sequence ID" value="MBF9135158.1"/>
    <property type="molecule type" value="Genomic_DNA"/>
</dbReference>